<dbReference type="Proteomes" id="UP000197535">
    <property type="component" value="Unassembled WGS sequence"/>
</dbReference>
<proteinExistence type="predicted"/>
<accession>A0A254TIE9</accession>
<evidence type="ECO:0000313" key="3">
    <source>
        <dbReference type="Proteomes" id="UP000197535"/>
    </source>
</evidence>
<reference evidence="2 3" key="1">
    <citation type="submission" date="2016-02" db="EMBL/GenBank/DDBJ databases">
        <authorList>
            <person name="Wen L."/>
            <person name="He K."/>
            <person name="Yang H."/>
        </authorList>
    </citation>
    <scope>NUCLEOTIDE SEQUENCE [LARGE SCALE GENOMIC DNA]</scope>
    <source>
        <strain evidence="2 3">TSA40</strain>
    </source>
</reference>
<name>A0A254TIE9_9BURK</name>
<organism evidence="2 3">
    <name type="scientific">Noviherbaspirillum denitrificans</name>
    <dbReference type="NCBI Taxonomy" id="1968433"/>
    <lineage>
        <taxon>Bacteria</taxon>
        <taxon>Pseudomonadati</taxon>
        <taxon>Pseudomonadota</taxon>
        <taxon>Betaproteobacteria</taxon>
        <taxon>Burkholderiales</taxon>
        <taxon>Oxalobacteraceae</taxon>
        <taxon>Noviherbaspirillum</taxon>
    </lineage>
</organism>
<protein>
    <submittedName>
        <fullName evidence="2">Uncharacterized protein</fullName>
    </submittedName>
</protein>
<gene>
    <name evidence="2" type="ORF">AYR66_25860</name>
</gene>
<keyword evidence="3" id="KW-1185">Reference proteome</keyword>
<dbReference type="EMBL" id="LSTO01000001">
    <property type="protein sequence ID" value="OWW22410.1"/>
    <property type="molecule type" value="Genomic_DNA"/>
</dbReference>
<evidence type="ECO:0000256" key="1">
    <source>
        <dbReference type="SAM" id="MobiDB-lite"/>
    </source>
</evidence>
<feature type="region of interest" description="Disordered" evidence="1">
    <location>
        <begin position="21"/>
        <end position="40"/>
    </location>
</feature>
<feature type="region of interest" description="Disordered" evidence="1">
    <location>
        <begin position="52"/>
        <end position="84"/>
    </location>
</feature>
<comment type="caution">
    <text evidence="2">The sequence shown here is derived from an EMBL/GenBank/DDBJ whole genome shotgun (WGS) entry which is preliminary data.</text>
</comment>
<evidence type="ECO:0000313" key="2">
    <source>
        <dbReference type="EMBL" id="OWW22410.1"/>
    </source>
</evidence>
<dbReference type="AlphaFoldDB" id="A0A254TIE9"/>
<feature type="compositionally biased region" description="Low complexity" evidence="1">
    <location>
        <begin position="24"/>
        <end position="39"/>
    </location>
</feature>
<sequence length="122" mass="12839">MLRPPPAAITTSGLASLLADTRRSTSVGVSSSSKLTLSSCTPASRQLFPIRPPIMSMTSGSATRTARVPSNAVHAPTSSTTPGPWMYLPGDPKIACIQLSSQNTALIYAAGNQENQRRLENI</sequence>